<dbReference type="EMBL" id="JBHSDU010000003">
    <property type="protein sequence ID" value="MFC4309592.1"/>
    <property type="molecule type" value="Genomic_DNA"/>
</dbReference>
<organism evidence="1 2">
    <name type="scientific">Steroidobacter flavus</name>
    <dbReference type="NCBI Taxonomy" id="1842136"/>
    <lineage>
        <taxon>Bacteria</taxon>
        <taxon>Pseudomonadati</taxon>
        <taxon>Pseudomonadota</taxon>
        <taxon>Gammaproteobacteria</taxon>
        <taxon>Steroidobacterales</taxon>
        <taxon>Steroidobacteraceae</taxon>
        <taxon>Steroidobacter</taxon>
    </lineage>
</organism>
<reference evidence="2" key="1">
    <citation type="journal article" date="2019" name="Int. J. Syst. Evol. Microbiol.">
        <title>The Global Catalogue of Microorganisms (GCM) 10K type strain sequencing project: providing services to taxonomists for standard genome sequencing and annotation.</title>
        <authorList>
            <consortium name="The Broad Institute Genomics Platform"/>
            <consortium name="The Broad Institute Genome Sequencing Center for Infectious Disease"/>
            <person name="Wu L."/>
            <person name="Ma J."/>
        </authorList>
    </citation>
    <scope>NUCLEOTIDE SEQUENCE [LARGE SCALE GENOMIC DNA]</scope>
    <source>
        <strain evidence="2">CGMCC 1.10759</strain>
    </source>
</reference>
<proteinExistence type="predicted"/>
<comment type="caution">
    <text evidence="1">The sequence shown here is derived from an EMBL/GenBank/DDBJ whole genome shotgun (WGS) entry which is preliminary data.</text>
</comment>
<keyword evidence="2" id="KW-1185">Reference proteome</keyword>
<sequence length="186" mass="20748">MYYCILILMAAAILHFVYESIIAPSLRLELRLDLLRLRDEVRLLKIENSRAAGEGAEFVDRHLRVLQDSIDSLAGMLFKFDLVTVCAISDRIDRDVELKRRVAARARILDNCVLPGVLAIRREQLRIAAKALAVNSGPMLLGCAVPASLFVGYQTVRNKIKSSLTVPGTDLKPFMPDERELGVMAI</sequence>
<evidence type="ECO:0000313" key="1">
    <source>
        <dbReference type="EMBL" id="MFC4309592.1"/>
    </source>
</evidence>
<dbReference type="Proteomes" id="UP001595904">
    <property type="component" value="Unassembled WGS sequence"/>
</dbReference>
<accession>A0ABV8SQ16</accession>
<evidence type="ECO:0000313" key="2">
    <source>
        <dbReference type="Proteomes" id="UP001595904"/>
    </source>
</evidence>
<dbReference type="RefSeq" id="WP_380596635.1">
    <property type="nucleotide sequence ID" value="NZ_JBHSDU010000003.1"/>
</dbReference>
<gene>
    <name evidence="1" type="ORF">ACFPN2_10925</name>
</gene>
<name>A0ABV8SQ16_9GAMM</name>
<protein>
    <submittedName>
        <fullName evidence="1">Uncharacterized protein</fullName>
    </submittedName>
</protein>